<reference evidence="7 8" key="1">
    <citation type="submission" date="2019-02" db="EMBL/GenBank/DDBJ databases">
        <title>Deep-cultivation of Planctomycetes and their phenomic and genomic characterization uncovers novel biology.</title>
        <authorList>
            <person name="Wiegand S."/>
            <person name="Jogler M."/>
            <person name="Boedeker C."/>
            <person name="Pinto D."/>
            <person name="Vollmers J."/>
            <person name="Rivas-Marin E."/>
            <person name="Kohn T."/>
            <person name="Peeters S.H."/>
            <person name="Heuer A."/>
            <person name="Rast P."/>
            <person name="Oberbeckmann S."/>
            <person name="Bunk B."/>
            <person name="Jeske O."/>
            <person name="Meyerdierks A."/>
            <person name="Storesund J.E."/>
            <person name="Kallscheuer N."/>
            <person name="Luecker S."/>
            <person name="Lage O.M."/>
            <person name="Pohl T."/>
            <person name="Merkel B.J."/>
            <person name="Hornburger P."/>
            <person name="Mueller R.-W."/>
            <person name="Bruemmer F."/>
            <person name="Labrenz M."/>
            <person name="Spormann A.M."/>
            <person name="Op Den Camp H."/>
            <person name="Overmann J."/>
            <person name="Amann R."/>
            <person name="Jetten M.S.M."/>
            <person name="Mascher T."/>
            <person name="Medema M.H."/>
            <person name="Devos D.P."/>
            <person name="Kaster A.-K."/>
            <person name="Ovreas L."/>
            <person name="Rohde M."/>
            <person name="Galperin M.Y."/>
            <person name="Jogler C."/>
        </authorList>
    </citation>
    <scope>NUCLEOTIDE SEQUENCE [LARGE SCALE GENOMIC DNA]</scope>
    <source>
        <strain evidence="7 8">Poly59</strain>
    </source>
</reference>
<dbReference type="Gene3D" id="3.30.2350.10">
    <property type="entry name" value="Pseudouridine synthase"/>
    <property type="match status" value="1"/>
</dbReference>
<dbReference type="EC" id="5.4.99.25" evidence="5"/>
<evidence type="ECO:0000313" key="7">
    <source>
        <dbReference type="EMBL" id="TWU49727.1"/>
    </source>
</evidence>
<dbReference type="PANTHER" id="PTHR13767">
    <property type="entry name" value="TRNA-PSEUDOURIDINE SYNTHASE"/>
    <property type="match status" value="1"/>
</dbReference>
<evidence type="ECO:0000259" key="6">
    <source>
        <dbReference type="Pfam" id="PF01509"/>
    </source>
</evidence>
<dbReference type="HAMAP" id="MF_01080">
    <property type="entry name" value="TruB_bact"/>
    <property type="match status" value="1"/>
</dbReference>
<proteinExistence type="inferred from homology"/>
<dbReference type="InterPro" id="IPR014780">
    <property type="entry name" value="tRNA_psdUridine_synth_TruB"/>
</dbReference>
<keyword evidence="4 5" id="KW-0413">Isomerase</keyword>
<dbReference type="NCBIfam" id="TIGR00431">
    <property type="entry name" value="TruB"/>
    <property type="match status" value="1"/>
</dbReference>
<gene>
    <name evidence="5 7" type="primary">truB</name>
    <name evidence="7" type="ORF">Poly59_43510</name>
</gene>
<comment type="catalytic activity">
    <reaction evidence="1 5">
        <text>uridine(55) in tRNA = pseudouridine(55) in tRNA</text>
        <dbReference type="Rhea" id="RHEA:42532"/>
        <dbReference type="Rhea" id="RHEA-COMP:10101"/>
        <dbReference type="Rhea" id="RHEA-COMP:10102"/>
        <dbReference type="ChEBI" id="CHEBI:65314"/>
        <dbReference type="ChEBI" id="CHEBI:65315"/>
        <dbReference type="EC" id="5.4.99.25"/>
    </reaction>
</comment>
<evidence type="ECO:0000256" key="5">
    <source>
        <dbReference type="HAMAP-Rule" id="MF_01080"/>
    </source>
</evidence>
<dbReference type="EMBL" id="SJPX01000004">
    <property type="protein sequence ID" value="TWU49727.1"/>
    <property type="molecule type" value="Genomic_DNA"/>
</dbReference>
<keyword evidence="8" id="KW-1185">Reference proteome</keyword>
<evidence type="ECO:0000313" key="8">
    <source>
        <dbReference type="Proteomes" id="UP000317977"/>
    </source>
</evidence>
<dbReference type="Proteomes" id="UP000317977">
    <property type="component" value="Unassembled WGS sequence"/>
</dbReference>
<comment type="similarity">
    <text evidence="2 5">Belongs to the pseudouridine synthase TruB family. Type 1 subfamily.</text>
</comment>
<dbReference type="Pfam" id="PF01509">
    <property type="entry name" value="TruB_N"/>
    <property type="match status" value="1"/>
</dbReference>
<evidence type="ECO:0000256" key="3">
    <source>
        <dbReference type="ARBA" id="ARBA00022694"/>
    </source>
</evidence>
<keyword evidence="3 5" id="KW-0819">tRNA processing</keyword>
<dbReference type="AlphaFoldDB" id="A0A5C6ENV3"/>
<dbReference type="GO" id="GO:0160148">
    <property type="term" value="F:tRNA pseudouridine(55) synthase activity"/>
    <property type="evidence" value="ECO:0007669"/>
    <property type="project" value="UniProtKB-EC"/>
</dbReference>
<feature type="active site" description="Nucleophile" evidence="5">
    <location>
        <position position="34"/>
    </location>
</feature>
<dbReference type="PANTHER" id="PTHR13767:SF2">
    <property type="entry name" value="PSEUDOURIDYLATE SYNTHASE TRUB1"/>
    <property type="match status" value="1"/>
</dbReference>
<comment type="caution">
    <text evidence="7">The sequence shown here is derived from an EMBL/GenBank/DDBJ whole genome shotgun (WGS) entry which is preliminary data.</text>
</comment>
<sequence>MTSRDAVNVVQRRLKNLRTDDGSKVKVGHAGTLDPLAEGVLVMGVGRAVRLVPYVQQQPKHYRAKFLIGQSSVSGDLEDKVQMHPRLPVPSRSQLETAAKTLIGSIQQTPPAHSAIWIDGKRAHERIRAGEEVEMPSRTVDIHSIEILNYAFPEIEMDIVCGSGTYIRTLGLDLATAAGSTAVMAHLRRDGVGRFLHTKAVSIERLREDDLEPLLLPPSMAVSHMPQITLTENQSTRLGHGLEIETGDEAEGVDEAAALTEDGQIRGIVIRKGYAWYPKRVFPVDDQVY</sequence>
<evidence type="ECO:0000256" key="1">
    <source>
        <dbReference type="ARBA" id="ARBA00000385"/>
    </source>
</evidence>
<dbReference type="OrthoDB" id="9802309at2"/>
<dbReference type="GO" id="GO:1990481">
    <property type="term" value="P:mRNA pseudouridine synthesis"/>
    <property type="evidence" value="ECO:0007669"/>
    <property type="project" value="TreeGrafter"/>
</dbReference>
<dbReference type="SUPFAM" id="SSF55120">
    <property type="entry name" value="Pseudouridine synthase"/>
    <property type="match status" value="1"/>
</dbReference>
<dbReference type="GO" id="GO:0003723">
    <property type="term" value="F:RNA binding"/>
    <property type="evidence" value="ECO:0007669"/>
    <property type="project" value="InterPro"/>
</dbReference>
<protein>
    <recommendedName>
        <fullName evidence="5">tRNA pseudouridine synthase B</fullName>
        <ecNumber evidence="5">5.4.99.25</ecNumber>
    </recommendedName>
    <alternativeName>
        <fullName evidence="5">tRNA pseudouridine(55) synthase</fullName>
        <shortName evidence="5">Psi55 synthase</shortName>
    </alternativeName>
    <alternativeName>
        <fullName evidence="5">tRNA pseudouridylate synthase</fullName>
    </alternativeName>
    <alternativeName>
        <fullName evidence="5">tRNA-uridine isomerase</fullName>
    </alternativeName>
</protein>
<comment type="function">
    <text evidence="5">Responsible for synthesis of pseudouridine from uracil-55 in the psi GC loop of transfer RNAs.</text>
</comment>
<organism evidence="7 8">
    <name type="scientific">Rubripirellula reticaptiva</name>
    <dbReference type="NCBI Taxonomy" id="2528013"/>
    <lineage>
        <taxon>Bacteria</taxon>
        <taxon>Pseudomonadati</taxon>
        <taxon>Planctomycetota</taxon>
        <taxon>Planctomycetia</taxon>
        <taxon>Pirellulales</taxon>
        <taxon>Pirellulaceae</taxon>
        <taxon>Rubripirellula</taxon>
    </lineage>
</organism>
<evidence type="ECO:0000256" key="2">
    <source>
        <dbReference type="ARBA" id="ARBA00005642"/>
    </source>
</evidence>
<feature type="domain" description="Pseudouridine synthase II N-terminal" evidence="6">
    <location>
        <begin position="25"/>
        <end position="167"/>
    </location>
</feature>
<evidence type="ECO:0000256" key="4">
    <source>
        <dbReference type="ARBA" id="ARBA00023235"/>
    </source>
</evidence>
<dbReference type="InterPro" id="IPR020103">
    <property type="entry name" value="PsdUridine_synth_cat_dom_sf"/>
</dbReference>
<dbReference type="InterPro" id="IPR002501">
    <property type="entry name" value="PsdUridine_synth_N"/>
</dbReference>
<name>A0A5C6ENV3_9BACT</name>
<accession>A0A5C6ENV3</accession>
<dbReference type="GO" id="GO:0031119">
    <property type="term" value="P:tRNA pseudouridine synthesis"/>
    <property type="evidence" value="ECO:0007669"/>
    <property type="project" value="UniProtKB-UniRule"/>
</dbReference>